<evidence type="ECO:0000313" key="3">
    <source>
        <dbReference type="Proteomes" id="UP000813461"/>
    </source>
</evidence>
<organism evidence="2 3">
    <name type="scientific">Paraphoma chrysanthemicola</name>
    <dbReference type="NCBI Taxonomy" id="798071"/>
    <lineage>
        <taxon>Eukaryota</taxon>
        <taxon>Fungi</taxon>
        <taxon>Dikarya</taxon>
        <taxon>Ascomycota</taxon>
        <taxon>Pezizomycotina</taxon>
        <taxon>Dothideomycetes</taxon>
        <taxon>Pleosporomycetidae</taxon>
        <taxon>Pleosporales</taxon>
        <taxon>Pleosporineae</taxon>
        <taxon>Phaeosphaeriaceae</taxon>
        <taxon>Paraphoma</taxon>
    </lineage>
</organism>
<sequence>MDHYPEVNVSERQCSSRQDSNASSVTKAQQTLSNKTQNGQLAAPQFTSFPPPETSTNATADQRLDRNDSGHSVSVSSEDGAKLHDLEAECNQYMDAPPPYSEKQYEGKTEDEQSKMRMSDYAKEIKRMMGRQLVSGLNRGDGGEKSP</sequence>
<gene>
    <name evidence="2" type="ORF">FB567DRAFT_333562</name>
</gene>
<keyword evidence="3" id="KW-1185">Reference proteome</keyword>
<feature type="compositionally biased region" description="Polar residues" evidence="1">
    <location>
        <begin position="10"/>
        <end position="60"/>
    </location>
</feature>
<comment type="caution">
    <text evidence="2">The sequence shown here is derived from an EMBL/GenBank/DDBJ whole genome shotgun (WGS) entry which is preliminary data.</text>
</comment>
<feature type="region of interest" description="Disordered" evidence="1">
    <location>
        <begin position="1"/>
        <end position="116"/>
    </location>
</feature>
<dbReference type="Proteomes" id="UP000813461">
    <property type="component" value="Unassembled WGS sequence"/>
</dbReference>
<dbReference type="AlphaFoldDB" id="A0A8K0R6U1"/>
<dbReference type="EMBL" id="JAGMVJ010000008">
    <property type="protein sequence ID" value="KAH7088219.1"/>
    <property type="molecule type" value="Genomic_DNA"/>
</dbReference>
<proteinExistence type="predicted"/>
<accession>A0A8K0R6U1</accession>
<protein>
    <submittedName>
        <fullName evidence="2">Uncharacterized protein</fullName>
    </submittedName>
</protein>
<evidence type="ECO:0000313" key="2">
    <source>
        <dbReference type="EMBL" id="KAH7088219.1"/>
    </source>
</evidence>
<dbReference type="OrthoDB" id="3772124at2759"/>
<reference evidence="2" key="1">
    <citation type="journal article" date="2021" name="Nat. Commun.">
        <title>Genetic determinants of endophytism in the Arabidopsis root mycobiome.</title>
        <authorList>
            <person name="Mesny F."/>
            <person name="Miyauchi S."/>
            <person name="Thiergart T."/>
            <person name="Pickel B."/>
            <person name="Atanasova L."/>
            <person name="Karlsson M."/>
            <person name="Huettel B."/>
            <person name="Barry K.W."/>
            <person name="Haridas S."/>
            <person name="Chen C."/>
            <person name="Bauer D."/>
            <person name="Andreopoulos W."/>
            <person name="Pangilinan J."/>
            <person name="LaButti K."/>
            <person name="Riley R."/>
            <person name="Lipzen A."/>
            <person name="Clum A."/>
            <person name="Drula E."/>
            <person name="Henrissat B."/>
            <person name="Kohler A."/>
            <person name="Grigoriev I.V."/>
            <person name="Martin F.M."/>
            <person name="Hacquard S."/>
        </authorList>
    </citation>
    <scope>NUCLEOTIDE SEQUENCE</scope>
    <source>
        <strain evidence="2">MPI-SDFR-AT-0120</strain>
    </source>
</reference>
<feature type="compositionally biased region" description="Basic and acidic residues" evidence="1">
    <location>
        <begin position="103"/>
        <end position="116"/>
    </location>
</feature>
<evidence type="ECO:0000256" key="1">
    <source>
        <dbReference type="SAM" id="MobiDB-lite"/>
    </source>
</evidence>
<name>A0A8K0R6U1_9PLEO</name>